<evidence type="ECO:0000256" key="1">
    <source>
        <dbReference type="SAM" id="MobiDB-lite"/>
    </source>
</evidence>
<name>A0A3N4IRY0_ASCIM</name>
<protein>
    <recommendedName>
        <fullName evidence="3">Ubiquitin-like domain-containing protein</fullName>
    </recommendedName>
</protein>
<feature type="compositionally biased region" description="Acidic residues" evidence="1">
    <location>
        <begin position="102"/>
        <end position="114"/>
    </location>
</feature>
<evidence type="ECO:0000256" key="2">
    <source>
        <dbReference type="SAM" id="Phobius"/>
    </source>
</evidence>
<evidence type="ECO:0000313" key="5">
    <source>
        <dbReference type="Proteomes" id="UP000275078"/>
    </source>
</evidence>
<dbReference type="InterPro" id="IPR029071">
    <property type="entry name" value="Ubiquitin-like_domsf"/>
</dbReference>
<proteinExistence type="predicted"/>
<reference evidence="4 5" key="1">
    <citation type="journal article" date="2018" name="Nat. Ecol. Evol.">
        <title>Pezizomycetes genomes reveal the molecular basis of ectomycorrhizal truffle lifestyle.</title>
        <authorList>
            <person name="Murat C."/>
            <person name="Payen T."/>
            <person name="Noel B."/>
            <person name="Kuo A."/>
            <person name="Morin E."/>
            <person name="Chen J."/>
            <person name="Kohler A."/>
            <person name="Krizsan K."/>
            <person name="Balestrini R."/>
            <person name="Da Silva C."/>
            <person name="Montanini B."/>
            <person name="Hainaut M."/>
            <person name="Levati E."/>
            <person name="Barry K.W."/>
            <person name="Belfiori B."/>
            <person name="Cichocki N."/>
            <person name="Clum A."/>
            <person name="Dockter R.B."/>
            <person name="Fauchery L."/>
            <person name="Guy J."/>
            <person name="Iotti M."/>
            <person name="Le Tacon F."/>
            <person name="Lindquist E.A."/>
            <person name="Lipzen A."/>
            <person name="Malagnac F."/>
            <person name="Mello A."/>
            <person name="Molinier V."/>
            <person name="Miyauchi S."/>
            <person name="Poulain J."/>
            <person name="Riccioni C."/>
            <person name="Rubini A."/>
            <person name="Sitrit Y."/>
            <person name="Splivallo R."/>
            <person name="Traeger S."/>
            <person name="Wang M."/>
            <person name="Zifcakova L."/>
            <person name="Wipf D."/>
            <person name="Zambonelli A."/>
            <person name="Paolocci F."/>
            <person name="Nowrousian M."/>
            <person name="Ottonello S."/>
            <person name="Baldrian P."/>
            <person name="Spatafora J.W."/>
            <person name="Henrissat B."/>
            <person name="Nagy L.G."/>
            <person name="Aury J.M."/>
            <person name="Wincker P."/>
            <person name="Grigoriev I.V."/>
            <person name="Bonfante P."/>
            <person name="Martin F.M."/>
        </authorList>
    </citation>
    <scope>NUCLEOTIDE SEQUENCE [LARGE SCALE GENOMIC DNA]</scope>
    <source>
        <strain evidence="4 5">RN42</strain>
    </source>
</reference>
<keyword evidence="5" id="KW-1185">Reference proteome</keyword>
<organism evidence="4 5">
    <name type="scientific">Ascobolus immersus RN42</name>
    <dbReference type="NCBI Taxonomy" id="1160509"/>
    <lineage>
        <taxon>Eukaryota</taxon>
        <taxon>Fungi</taxon>
        <taxon>Dikarya</taxon>
        <taxon>Ascomycota</taxon>
        <taxon>Pezizomycotina</taxon>
        <taxon>Pezizomycetes</taxon>
        <taxon>Pezizales</taxon>
        <taxon>Ascobolaceae</taxon>
        <taxon>Ascobolus</taxon>
    </lineage>
</organism>
<feature type="region of interest" description="Disordered" evidence="1">
    <location>
        <begin position="91"/>
        <end position="114"/>
    </location>
</feature>
<dbReference type="InterPro" id="IPR000626">
    <property type="entry name" value="Ubiquitin-like_dom"/>
</dbReference>
<feature type="region of interest" description="Disordered" evidence="1">
    <location>
        <begin position="137"/>
        <end position="159"/>
    </location>
</feature>
<dbReference type="SUPFAM" id="SSF54236">
    <property type="entry name" value="Ubiquitin-like"/>
    <property type="match status" value="1"/>
</dbReference>
<dbReference type="PANTHER" id="PTHR28049:SF1">
    <property type="entry name" value="DSC E3 UBIQUITIN LIGASE COMPLEX SUBUNIT 3"/>
    <property type="match status" value="1"/>
</dbReference>
<evidence type="ECO:0000259" key="3">
    <source>
        <dbReference type="PROSITE" id="PS50053"/>
    </source>
</evidence>
<gene>
    <name evidence="4" type="ORF">BJ508DRAFT_410566</name>
</gene>
<keyword evidence="2" id="KW-0812">Transmembrane</keyword>
<dbReference type="EMBL" id="ML119647">
    <property type="protein sequence ID" value="RPA86970.1"/>
    <property type="molecule type" value="Genomic_DNA"/>
</dbReference>
<dbReference type="STRING" id="1160509.A0A3N4IRY0"/>
<feature type="domain" description="Ubiquitin-like" evidence="3">
    <location>
        <begin position="10"/>
        <end position="72"/>
    </location>
</feature>
<dbReference type="InterPro" id="IPR025390">
    <property type="entry name" value="Dsc3_C"/>
</dbReference>
<dbReference type="PANTHER" id="PTHR28049">
    <property type="entry name" value="TRANSMEMBRANE PROTEIN YOR223W"/>
    <property type="match status" value="1"/>
</dbReference>
<sequence length="276" mass="30266">MSSSSSTQALHLTIRFTTALPDLPLLITSPSTKTTTHLKRLIRSSLPSLSRNRLRLISAGKVLGDGVVLGDYFSGSVKTLQKSPSDLIAESRSIKGKGRANDDEEALLGAEEDRDEGPRVYIHCSVGDELTDAELKKEEELENQPTEPTADPEASTMPQPIGFDRLLSAGFTEADVAMLRAQFNRIHNTHLLDPAEVRQMEERWIDESAGQGGELADGTPQGAYEDLFWGVLTGFFWPVILIVGIREEGAWGKRRKIAIVLGLMMNLSFGALKMMS</sequence>
<feature type="transmembrane region" description="Helical" evidence="2">
    <location>
        <begin position="257"/>
        <end position="275"/>
    </location>
</feature>
<dbReference type="OrthoDB" id="2556122at2759"/>
<dbReference type="InterPro" id="IPR045226">
    <property type="entry name" value="Dsc3"/>
</dbReference>
<accession>A0A3N4IRY0</accession>
<dbReference type="Proteomes" id="UP000275078">
    <property type="component" value="Unassembled WGS sequence"/>
</dbReference>
<feature type="transmembrane region" description="Helical" evidence="2">
    <location>
        <begin position="227"/>
        <end position="245"/>
    </location>
</feature>
<dbReference type="Gene3D" id="3.10.20.90">
    <property type="entry name" value="Phosphatidylinositol 3-kinase Catalytic Subunit, Chain A, domain 1"/>
    <property type="match status" value="1"/>
</dbReference>
<dbReference type="Pfam" id="PF10302">
    <property type="entry name" value="Dsc3_N"/>
    <property type="match status" value="1"/>
</dbReference>
<keyword evidence="2" id="KW-0472">Membrane</keyword>
<evidence type="ECO:0000313" key="4">
    <source>
        <dbReference type="EMBL" id="RPA86970.1"/>
    </source>
</evidence>
<dbReference type="GO" id="GO:0005783">
    <property type="term" value="C:endoplasmic reticulum"/>
    <property type="evidence" value="ECO:0007669"/>
    <property type="project" value="TreeGrafter"/>
</dbReference>
<dbReference type="Pfam" id="PF13373">
    <property type="entry name" value="Dsc3_C"/>
    <property type="match status" value="1"/>
</dbReference>
<dbReference type="InterPro" id="IPR019413">
    <property type="entry name" value="Dsc3_ub-like_dom"/>
</dbReference>
<keyword evidence="2" id="KW-1133">Transmembrane helix</keyword>
<dbReference type="PROSITE" id="PS50053">
    <property type="entry name" value="UBIQUITIN_2"/>
    <property type="match status" value="1"/>
</dbReference>
<dbReference type="AlphaFoldDB" id="A0A3N4IRY0"/>
<dbReference type="GO" id="GO:0044695">
    <property type="term" value="C:Dsc E3 ubiquitin ligase complex"/>
    <property type="evidence" value="ECO:0007669"/>
    <property type="project" value="InterPro"/>
</dbReference>